<dbReference type="AlphaFoldDB" id="A0A843ABS0"/>
<keyword evidence="2" id="KW-0378">Hydrolase</keyword>
<comment type="caution">
    <text evidence="2">The sequence shown here is derived from an EMBL/GenBank/DDBJ whole genome shotgun (WGS) entry which is preliminary data.</text>
</comment>
<dbReference type="Gene3D" id="1.10.30.50">
    <property type="match status" value="1"/>
</dbReference>
<dbReference type="Proteomes" id="UP000658733">
    <property type="component" value="Unassembled WGS sequence"/>
</dbReference>
<feature type="domain" description="HNH nuclease" evidence="1">
    <location>
        <begin position="13"/>
        <end position="63"/>
    </location>
</feature>
<dbReference type="GO" id="GO:0003676">
    <property type="term" value="F:nucleic acid binding"/>
    <property type="evidence" value="ECO:0007669"/>
    <property type="project" value="InterPro"/>
</dbReference>
<sequence length="84" mass="9585">MKEYKNTKPVPNSVRKAVFERDNYTCQCCNTKKDLTIDHIVPRSKGGSNDETNLQTLCKSCNLAKADLYVNYRNISPLMVKEAK</sequence>
<evidence type="ECO:0000313" key="2">
    <source>
        <dbReference type="EMBL" id="MBF4468827.1"/>
    </source>
</evidence>
<dbReference type="GO" id="GO:0008270">
    <property type="term" value="F:zinc ion binding"/>
    <property type="evidence" value="ECO:0007669"/>
    <property type="project" value="InterPro"/>
</dbReference>
<dbReference type="EMBL" id="JADIIN010000043">
    <property type="protein sequence ID" value="MBF4468827.1"/>
    <property type="molecule type" value="Genomic_DNA"/>
</dbReference>
<dbReference type="SMART" id="SM00507">
    <property type="entry name" value="HNHc"/>
    <property type="match status" value="1"/>
</dbReference>
<dbReference type="GO" id="GO:0004519">
    <property type="term" value="F:endonuclease activity"/>
    <property type="evidence" value="ECO:0007669"/>
    <property type="project" value="UniProtKB-KW"/>
</dbReference>
<dbReference type="CDD" id="cd00085">
    <property type="entry name" value="HNHc"/>
    <property type="match status" value="1"/>
</dbReference>
<dbReference type="PANTHER" id="PTHR33877">
    <property type="entry name" value="SLL1193 PROTEIN"/>
    <property type="match status" value="1"/>
</dbReference>
<dbReference type="PANTHER" id="PTHR33877:SF2">
    <property type="entry name" value="OS07G0170200 PROTEIN"/>
    <property type="match status" value="1"/>
</dbReference>
<keyword evidence="2" id="KW-0255">Endonuclease</keyword>
<accession>A0A843ABS0</accession>
<organism evidence="2 3">
    <name type="scientific">Methanobrevibacter arboriphilus</name>
    <dbReference type="NCBI Taxonomy" id="39441"/>
    <lineage>
        <taxon>Archaea</taxon>
        <taxon>Methanobacteriati</taxon>
        <taxon>Methanobacteriota</taxon>
        <taxon>Methanomada group</taxon>
        <taxon>Methanobacteria</taxon>
        <taxon>Methanobacteriales</taxon>
        <taxon>Methanobacteriaceae</taxon>
        <taxon>Methanobrevibacter</taxon>
    </lineage>
</organism>
<dbReference type="InterPro" id="IPR052892">
    <property type="entry name" value="NA-targeting_endonuclease"/>
</dbReference>
<protein>
    <submittedName>
        <fullName evidence="2">HNH endonuclease</fullName>
    </submittedName>
</protein>
<keyword evidence="2" id="KW-0540">Nuclease</keyword>
<reference evidence="2" key="1">
    <citation type="submission" date="2020-10" db="EMBL/GenBank/DDBJ databases">
        <title>Dehalococcoides mccartyi of a TCE/Cr reducing biochatode.</title>
        <authorList>
            <person name="Matturro B."/>
        </authorList>
    </citation>
    <scope>NUCLEOTIDE SEQUENCE</scope>
    <source>
        <strain evidence="2">Bin4</strain>
    </source>
</reference>
<gene>
    <name evidence="2" type="ORF">ISP01_05415</name>
</gene>
<dbReference type="InterPro" id="IPR003615">
    <property type="entry name" value="HNH_nuc"/>
</dbReference>
<evidence type="ECO:0000259" key="1">
    <source>
        <dbReference type="SMART" id="SM00507"/>
    </source>
</evidence>
<name>A0A843ABS0_METAZ</name>
<evidence type="ECO:0000313" key="3">
    <source>
        <dbReference type="Proteomes" id="UP000658733"/>
    </source>
</evidence>
<dbReference type="Pfam" id="PF01844">
    <property type="entry name" value="HNH"/>
    <property type="match status" value="1"/>
</dbReference>
<proteinExistence type="predicted"/>
<dbReference type="InterPro" id="IPR002711">
    <property type="entry name" value="HNH"/>
</dbReference>